<evidence type="ECO:0000313" key="2">
    <source>
        <dbReference type="Proteomes" id="UP001218218"/>
    </source>
</evidence>
<dbReference type="AlphaFoldDB" id="A0AAD6Z9B5"/>
<sequence length="205" mass="23752">MPEATIRWPVGEEFFIYNELIVIRHPRLTGAFASIDGLNLACQTSEDEEIENAMYNGWLCEHFVSSVLVFSPKGKIRAPIKTGQRFQGTRDEIENCVAFDHELLSYRQTAEWGMRGLQGSFGRLRIPLEVGRQEERGDLLEICVRLNNLRAELVGINQIRNVYMPLWRQTEEEEKVWGSFETILFGEQRRSDRVARFHNVAIYDG</sequence>
<keyword evidence="2" id="KW-1185">Reference proteome</keyword>
<gene>
    <name evidence="1" type="ORF">DFH08DRAFT_822109</name>
</gene>
<protein>
    <submittedName>
        <fullName evidence="1">Uncharacterized protein</fullName>
    </submittedName>
</protein>
<accession>A0AAD6Z9B5</accession>
<proteinExistence type="predicted"/>
<dbReference type="EMBL" id="JARIHO010000072">
    <property type="protein sequence ID" value="KAJ7312367.1"/>
    <property type="molecule type" value="Genomic_DNA"/>
</dbReference>
<comment type="caution">
    <text evidence="1">The sequence shown here is derived from an EMBL/GenBank/DDBJ whole genome shotgun (WGS) entry which is preliminary data.</text>
</comment>
<dbReference type="Proteomes" id="UP001218218">
    <property type="component" value="Unassembled WGS sequence"/>
</dbReference>
<organism evidence="1 2">
    <name type="scientific">Mycena albidolilacea</name>
    <dbReference type="NCBI Taxonomy" id="1033008"/>
    <lineage>
        <taxon>Eukaryota</taxon>
        <taxon>Fungi</taxon>
        <taxon>Dikarya</taxon>
        <taxon>Basidiomycota</taxon>
        <taxon>Agaricomycotina</taxon>
        <taxon>Agaricomycetes</taxon>
        <taxon>Agaricomycetidae</taxon>
        <taxon>Agaricales</taxon>
        <taxon>Marasmiineae</taxon>
        <taxon>Mycenaceae</taxon>
        <taxon>Mycena</taxon>
    </lineage>
</organism>
<evidence type="ECO:0000313" key="1">
    <source>
        <dbReference type="EMBL" id="KAJ7312367.1"/>
    </source>
</evidence>
<dbReference type="PANTHER" id="PTHR48471">
    <property type="entry name" value="DDE TNP4 DOMAIN-CONTAINING PROTEIN"/>
    <property type="match status" value="1"/>
</dbReference>
<dbReference type="PANTHER" id="PTHR48471:SF1">
    <property type="entry name" value="DDE TNP4 DOMAIN-CONTAINING PROTEIN"/>
    <property type="match status" value="1"/>
</dbReference>
<name>A0AAD6Z9B5_9AGAR</name>
<reference evidence="1" key="1">
    <citation type="submission" date="2023-03" db="EMBL/GenBank/DDBJ databases">
        <title>Massive genome expansion in bonnet fungi (Mycena s.s.) driven by repeated elements and novel gene families across ecological guilds.</title>
        <authorList>
            <consortium name="Lawrence Berkeley National Laboratory"/>
            <person name="Harder C.B."/>
            <person name="Miyauchi S."/>
            <person name="Viragh M."/>
            <person name="Kuo A."/>
            <person name="Thoen E."/>
            <person name="Andreopoulos B."/>
            <person name="Lu D."/>
            <person name="Skrede I."/>
            <person name="Drula E."/>
            <person name="Henrissat B."/>
            <person name="Morin E."/>
            <person name="Kohler A."/>
            <person name="Barry K."/>
            <person name="LaButti K."/>
            <person name="Morin E."/>
            <person name="Salamov A."/>
            <person name="Lipzen A."/>
            <person name="Mereny Z."/>
            <person name="Hegedus B."/>
            <person name="Baldrian P."/>
            <person name="Stursova M."/>
            <person name="Weitz H."/>
            <person name="Taylor A."/>
            <person name="Grigoriev I.V."/>
            <person name="Nagy L.G."/>
            <person name="Martin F."/>
            <person name="Kauserud H."/>
        </authorList>
    </citation>
    <scope>NUCLEOTIDE SEQUENCE</scope>
    <source>
        <strain evidence="1">CBHHK002</strain>
    </source>
</reference>